<sequence length="88" mass="9944">MVVQPVAVAAPVELDVLVLWHAVGSVATKQTTLSTSWRGLLAALRLVLYFCLICPFLFSFCFFKVLFFCTSFEANRQIFEPTSHRTIE</sequence>
<organism evidence="2">
    <name type="scientific">Ixodes ricinus</name>
    <name type="common">Common tick</name>
    <name type="synonym">Acarus ricinus</name>
    <dbReference type="NCBI Taxonomy" id="34613"/>
    <lineage>
        <taxon>Eukaryota</taxon>
        <taxon>Metazoa</taxon>
        <taxon>Ecdysozoa</taxon>
        <taxon>Arthropoda</taxon>
        <taxon>Chelicerata</taxon>
        <taxon>Arachnida</taxon>
        <taxon>Acari</taxon>
        <taxon>Parasitiformes</taxon>
        <taxon>Ixodida</taxon>
        <taxon>Ixodoidea</taxon>
        <taxon>Ixodidae</taxon>
        <taxon>Ixodinae</taxon>
        <taxon>Ixodes</taxon>
    </lineage>
</organism>
<keyword evidence="1" id="KW-0472">Membrane</keyword>
<keyword evidence="1" id="KW-1133">Transmembrane helix</keyword>
<proteinExistence type="evidence at transcript level"/>
<reference evidence="2" key="1">
    <citation type="submission" date="2012-12" db="EMBL/GenBank/DDBJ databases">
        <title>Identification and characterization of a phenylalanine ammonia-lyase gene family in Isatis indigotica Fort.</title>
        <authorList>
            <person name="Liu Q."/>
            <person name="Chen J."/>
            <person name="Zhou X."/>
            <person name="Di P."/>
            <person name="Xiao Y."/>
            <person name="Xuan H."/>
            <person name="Zhang L."/>
            <person name="Chen W."/>
        </authorList>
    </citation>
    <scope>NUCLEOTIDE SEQUENCE</scope>
    <source>
        <tissue evidence="2">Salivary gland</tissue>
    </source>
</reference>
<accession>A0A0K8RES9</accession>
<name>A0A0K8RES9_IXORI</name>
<evidence type="ECO:0000313" key="2">
    <source>
        <dbReference type="EMBL" id="JAA69383.1"/>
    </source>
</evidence>
<dbReference type="AlphaFoldDB" id="A0A0K8RES9"/>
<evidence type="ECO:0000256" key="1">
    <source>
        <dbReference type="SAM" id="Phobius"/>
    </source>
</evidence>
<feature type="transmembrane region" description="Helical" evidence="1">
    <location>
        <begin position="46"/>
        <end position="67"/>
    </location>
</feature>
<protein>
    <submittedName>
        <fullName evidence="2">Uncharacterized protein</fullName>
    </submittedName>
</protein>
<dbReference type="EMBL" id="GADI01004425">
    <property type="protein sequence ID" value="JAA69383.1"/>
    <property type="molecule type" value="mRNA"/>
</dbReference>
<keyword evidence="1" id="KW-0812">Transmembrane</keyword>